<organism evidence="3 4">
    <name type="scientific">Candidatus Roizmanbacteria bacterium GW2011_GWA2_34_18</name>
    <dbReference type="NCBI Taxonomy" id="1618477"/>
    <lineage>
        <taxon>Bacteria</taxon>
        <taxon>Candidatus Roizmaniibacteriota</taxon>
    </lineage>
</organism>
<keyword evidence="1" id="KW-0472">Membrane</keyword>
<proteinExistence type="predicted"/>
<dbReference type="SUPFAM" id="SSF74853">
    <property type="entry name" value="Lamin A/C globular tail domain"/>
    <property type="match status" value="2"/>
</dbReference>
<dbReference type="EMBL" id="LBPP01000006">
    <property type="protein sequence ID" value="KKP60988.1"/>
    <property type="molecule type" value="Genomic_DNA"/>
</dbReference>
<feature type="transmembrane region" description="Helical" evidence="1">
    <location>
        <begin position="379"/>
        <end position="400"/>
    </location>
</feature>
<dbReference type="InterPro" id="IPR001322">
    <property type="entry name" value="Lamin_tail_dom"/>
</dbReference>
<evidence type="ECO:0000313" key="3">
    <source>
        <dbReference type="EMBL" id="KKP60988.1"/>
    </source>
</evidence>
<sequence length="415" mass="45590">MKLIIAILLVILIFSRNVFAALKLNEIYPAPPSGEYEWVELYNDGNQIIDISQYQLLDLAGNKIKISTQSALPFGFVLATSSSVLNNTGDTISLKNNLEETIEIATYSGTFDSSKTFAKCPDFDGNWFTLNLLTKNASNQTACQSLTPTPTLTPTLTIIPTVTITAIPTETPTPTPAPTSIPQSYDNIYISEAMVNPTTGEKEWVEIYNNNDFSVSLNNWYIDDLENAGSSPKIFSLEINAKSYAVYNLTSSIFNNDGDSVRLLDFNKNIKDDFEYGKTETGKTLGRTSFSSDDFCLQEPSKNSANNSCINPTPTIITSVKTGQINLSPTTSTLSNKPVLINRLIDTQILLTPNNTKNSGQVLGTSDELIINVPNNKHLINLLSFLSTSYSLLVIISVLIKSKMLKNIKYDVIPA</sequence>
<dbReference type="AlphaFoldDB" id="A0A0G0AUY2"/>
<protein>
    <recommendedName>
        <fullName evidence="2">LTD domain-containing protein</fullName>
    </recommendedName>
</protein>
<reference evidence="3 4" key="1">
    <citation type="journal article" date="2015" name="Nature">
        <title>rRNA introns, odd ribosomes, and small enigmatic genomes across a large radiation of phyla.</title>
        <authorList>
            <person name="Brown C.T."/>
            <person name="Hug L.A."/>
            <person name="Thomas B.C."/>
            <person name="Sharon I."/>
            <person name="Castelle C.J."/>
            <person name="Singh A."/>
            <person name="Wilkins M.J."/>
            <person name="Williams K.H."/>
            <person name="Banfield J.F."/>
        </authorList>
    </citation>
    <scope>NUCLEOTIDE SEQUENCE [LARGE SCALE GENOMIC DNA]</scope>
</reference>
<gene>
    <name evidence="3" type="ORF">UR54_C0006G0016</name>
</gene>
<feature type="domain" description="LTD" evidence="2">
    <location>
        <begin position="21"/>
        <end position="107"/>
    </location>
</feature>
<keyword evidence="1" id="KW-1133">Transmembrane helix</keyword>
<dbReference type="STRING" id="1618477.UR54_C0006G0016"/>
<dbReference type="Proteomes" id="UP000034688">
    <property type="component" value="Unassembled WGS sequence"/>
</dbReference>
<name>A0A0G0AUY2_9BACT</name>
<comment type="caution">
    <text evidence="3">The sequence shown here is derived from an EMBL/GenBank/DDBJ whole genome shotgun (WGS) entry which is preliminary data.</text>
</comment>
<accession>A0A0G0AUY2</accession>
<keyword evidence="1" id="KW-0812">Transmembrane</keyword>
<evidence type="ECO:0000313" key="4">
    <source>
        <dbReference type="Proteomes" id="UP000034688"/>
    </source>
</evidence>
<feature type="domain" description="LTD" evidence="2">
    <location>
        <begin position="183"/>
        <end position="277"/>
    </location>
</feature>
<evidence type="ECO:0000259" key="2">
    <source>
        <dbReference type="Pfam" id="PF00932"/>
    </source>
</evidence>
<evidence type="ECO:0000256" key="1">
    <source>
        <dbReference type="SAM" id="Phobius"/>
    </source>
</evidence>
<dbReference type="Pfam" id="PF00932">
    <property type="entry name" value="LTD"/>
    <property type="match status" value="2"/>
</dbReference>
<dbReference type="InterPro" id="IPR036415">
    <property type="entry name" value="Lamin_tail_dom_sf"/>
</dbReference>